<evidence type="ECO:0000313" key="2">
    <source>
        <dbReference type="Proteomes" id="UP000184236"/>
    </source>
</evidence>
<reference evidence="2" key="1">
    <citation type="submission" date="2016-11" db="EMBL/GenBank/DDBJ databases">
        <authorList>
            <person name="Varghese N."/>
            <person name="Submissions S."/>
        </authorList>
    </citation>
    <scope>NUCLEOTIDE SEQUENCE [LARGE SCALE GENOMIC DNA]</scope>
    <source>
        <strain evidence="2">DSM 26898</strain>
    </source>
</reference>
<keyword evidence="2" id="KW-1185">Reference proteome</keyword>
<evidence type="ECO:0000313" key="1">
    <source>
        <dbReference type="EMBL" id="SHF33508.1"/>
    </source>
</evidence>
<dbReference type="SUPFAM" id="SSF102405">
    <property type="entry name" value="MCP/YpsA-like"/>
    <property type="match status" value="1"/>
</dbReference>
<dbReference type="STRING" id="1302685.SAMN05444408_11515"/>
<organism evidence="1 2">
    <name type="scientific">Chryseobacterium takakiae</name>
    <dbReference type="NCBI Taxonomy" id="1302685"/>
    <lineage>
        <taxon>Bacteria</taxon>
        <taxon>Pseudomonadati</taxon>
        <taxon>Bacteroidota</taxon>
        <taxon>Flavobacteriia</taxon>
        <taxon>Flavobacteriales</taxon>
        <taxon>Weeksellaceae</taxon>
        <taxon>Chryseobacterium group</taxon>
        <taxon>Chryseobacterium</taxon>
    </lineage>
</organism>
<protein>
    <recommendedName>
        <fullName evidence="3">DNA recombination-mediator protein A</fullName>
    </recommendedName>
</protein>
<gene>
    <name evidence="1" type="ORF">SAMN05444408_11515</name>
</gene>
<dbReference type="Gene3D" id="3.40.50.450">
    <property type="match status" value="1"/>
</dbReference>
<accession>A0A1M5ATB3</accession>
<dbReference type="AlphaFoldDB" id="A0A1M5ATB3"/>
<sequence length="162" mass="18004">MILGITGHQDLKSFNLDWIKFTVNNFLKENDIIKGLSSLAIGSDQLFCRQLIKKNIPYDVIIPCDNYISTFKTLKDSESFLGLLNMSKGIYTLNFDKPSESAFYSAGIEIVNKASVIIAIWDGKPAKGLGGTGDIVKIALQQKKSVYHINPVNEQSKYLISP</sequence>
<proteinExistence type="predicted"/>
<name>A0A1M5ATB3_9FLAO</name>
<evidence type="ECO:0008006" key="3">
    <source>
        <dbReference type="Google" id="ProtNLM"/>
    </source>
</evidence>
<dbReference type="OrthoDB" id="2968017at2"/>
<dbReference type="EMBL" id="FQVO01000015">
    <property type="protein sequence ID" value="SHF33508.1"/>
    <property type="molecule type" value="Genomic_DNA"/>
</dbReference>
<dbReference type="RefSeq" id="WP_072885840.1">
    <property type="nucleotide sequence ID" value="NZ_FQVO01000015.1"/>
</dbReference>
<dbReference type="Proteomes" id="UP000184236">
    <property type="component" value="Unassembled WGS sequence"/>
</dbReference>